<dbReference type="GO" id="GO:0008233">
    <property type="term" value="F:peptidase activity"/>
    <property type="evidence" value="ECO:0007669"/>
    <property type="project" value="UniProtKB-KW"/>
</dbReference>
<evidence type="ECO:0000256" key="1">
    <source>
        <dbReference type="ARBA" id="ARBA00022670"/>
    </source>
</evidence>
<keyword evidence="2 4" id="KW-0378">Hydrolase</keyword>
<dbReference type="EMBL" id="DVFU01000064">
    <property type="protein sequence ID" value="HIQ64731.1"/>
    <property type="molecule type" value="Genomic_DNA"/>
</dbReference>
<dbReference type="Pfam" id="PF03418">
    <property type="entry name" value="Peptidase_A25"/>
    <property type="match status" value="1"/>
</dbReference>
<reference evidence="4" key="1">
    <citation type="submission" date="2020-10" db="EMBL/GenBank/DDBJ databases">
        <authorList>
            <person name="Gilroy R."/>
        </authorList>
    </citation>
    <scope>NUCLEOTIDE SEQUENCE</scope>
    <source>
        <strain evidence="4">CHK165-10780</strain>
    </source>
</reference>
<dbReference type="HAMAP" id="MF_00626">
    <property type="entry name" value="Germination_prot"/>
    <property type="match status" value="1"/>
</dbReference>
<sequence length="317" mass="35418">MKKIWNTRTDLITEQEDQKKNEKTYEIDGISVTKSLMNGTYYTIRFEDLSNVLERKNLIHALTKTFSELFQQLNLSFESSCLVVGLGNRESTPDSLGPIVLQNLIVTKYLFDQNTITMLDKYRNVSSFAPNVTGVTGLETIELIKSVITTFHPDFVIAIDALASSKIENILKVIQITDTGIHPGSGVGNNRGELSGNTLGIPVIAVGVPTVIDGVTIVYDTIRYLYQKISYTKKNFKKEKLSLFSNSHHKYQDELSEDEKSKLLGSVGTLTEGDLKQLLKEVLVDENLIVSPKEIDFDISKLGNILSDALNKSLHRL</sequence>
<accession>A0A9D1CK11</accession>
<dbReference type="EC" id="3.4.24.78" evidence="4"/>
<dbReference type="SUPFAM" id="SSF53163">
    <property type="entry name" value="HybD-like"/>
    <property type="match status" value="1"/>
</dbReference>
<dbReference type="AlphaFoldDB" id="A0A9D1CK11"/>
<evidence type="ECO:0000256" key="3">
    <source>
        <dbReference type="ARBA" id="ARBA00023145"/>
    </source>
</evidence>
<keyword evidence="1" id="KW-0645">Protease</keyword>
<protein>
    <submittedName>
        <fullName evidence="4">GPR endopeptidase</fullName>
        <ecNumber evidence="4">3.4.24.78</ecNumber>
    </submittedName>
</protein>
<comment type="caution">
    <text evidence="4">The sequence shown here is derived from an EMBL/GenBank/DDBJ whole genome shotgun (WGS) entry which is preliminary data.</text>
</comment>
<dbReference type="Gene3D" id="3.40.50.1450">
    <property type="entry name" value="HybD-like"/>
    <property type="match status" value="1"/>
</dbReference>
<evidence type="ECO:0000313" key="5">
    <source>
        <dbReference type="Proteomes" id="UP000886725"/>
    </source>
</evidence>
<keyword evidence="3" id="KW-0865">Zymogen</keyword>
<dbReference type="InterPro" id="IPR005080">
    <property type="entry name" value="Peptidase_A25"/>
</dbReference>
<gene>
    <name evidence="4" type="primary">gpr</name>
    <name evidence="4" type="ORF">IAC85_03230</name>
</gene>
<proteinExistence type="inferred from homology"/>
<evidence type="ECO:0000256" key="2">
    <source>
        <dbReference type="ARBA" id="ARBA00022801"/>
    </source>
</evidence>
<dbReference type="Proteomes" id="UP000886725">
    <property type="component" value="Unassembled WGS sequence"/>
</dbReference>
<dbReference type="InterPro" id="IPR023430">
    <property type="entry name" value="Pept_HybD-like_dom_sf"/>
</dbReference>
<dbReference type="GO" id="GO:0009847">
    <property type="term" value="P:spore germination"/>
    <property type="evidence" value="ECO:0007669"/>
    <property type="project" value="InterPro"/>
</dbReference>
<dbReference type="GO" id="GO:0006508">
    <property type="term" value="P:proteolysis"/>
    <property type="evidence" value="ECO:0007669"/>
    <property type="project" value="UniProtKB-KW"/>
</dbReference>
<evidence type="ECO:0000313" key="4">
    <source>
        <dbReference type="EMBL" id="HIQ64731.1"/>
    </source>
</evidence>
<dbReference type="NCBIfam" id="TIGR01441">
    <property type="entry name" value="GPR"/>
    <property type="match status" value="1"/>
</dbReference>
<reference evidence="4" key="2">
    <citation type="journal article" date="2021" name="PeerJ">
        <title>Extensive microbial diversity within the chicken gut microbiome revealed by metagenomics and culture.</title>
        <authorList>
            <person name="Gilroy R."/>
            <person name="Ravi A."/>
            <person name="Getino M."/>
            <person name="Pursley I."/>
            <person name="Horton D.L."/>
            <person name="Alikhan N.F."/>
            <person name="Baker D."/>
            <person name="Gharbi K."/>
            <person name="Hall N."/>
            <person name="Watson M."/>
            <person name="Adriaenssens E.M."/>
            <person name="Foster-Nyarko E."/>
            <person name="Jarju S."/>
            <person name="Secka A."/>
            <person name="Antonio M."/>
            <person name="Oren A."/>
            <person name="Chaudhuri R.R."/>
            <person name="La Ragione R."/>
            <person name="Hildebrand F."/>
            <person name="Pallen M.J."/>
        </authorList>
    </citation>
    <scope>NUCLEOTIDE SEQUENCE</scope>
    <source>
        <strain evidence="4">CHK165-10780</strain>
    </source>
</reference>
<name>A0A9D1CK11_9FIRM</name>
<organism evidence="4 5">
    <name type="scientific">Candidatus Faecenecus gallistercoris</name>
    <dbReference type="NCBI Taxonomy" id="2840793"/>
    <lineage>
        <taxon>Bacteria</taxon>
        <taxon>Bacillati</taxon>
        <taxon>Bacillota</taxon>
        <taxon>Bacillota incertae sedis</taxon>
        <taxon>Candidatus Faecenecus</taxon>
    </lineage>
</organism>